<dbReference type="SMART" id="SM00587">
    <property type="entry name" value="CHK"/>
    <property type="match status" value="1"/>
</dbReference>
<dbReference type="Pfam" id="PF02958">
    <property type="entry name" value="EcKL"/>
    <property type="match status" value="1"/>
</dbReference>
<dbReference type="RefSeq" id="XP_026276354.2">
    <property type="nucleotide sequence ID" value="XM_026420569.2"/>
</dbReference>
<organism evidence="2 3">
    <name type="scientific">Frankliniella occidentalis</name>
    <name type="common">Western flower thrips</name>
    <name type="synonym">Euthrips occidentalis</name>
    <dbReference type="NCBI Taxonomy" id="133901"/>
    <lineage>
        <taxon>Eukaryota</taxon>
        <taxon>Metazoa</taxon>
        <taxon>Ecdysozoa</taxon>
        <taxon>Arthropoda</taxon>
        <taxon>Hexapoda</taxon>
        <taxon>Insecta</taxon>
        <taxon>Pterygota</taxon>
        <taxon>Neoptera</taxon>
        <taxon>Paraneoptera</taxon>
        <taxon>Thysanoptera</taxon>
        <taxon>Terebrantia</taxon>
        <taxon>Thripoidea</taxon>
        <taxon>Thripidae</taxon>
        <taxon>Frankliniella</taxon>
    </lineage>
</organism>
<dbReference type="OrthoDB" id="8250698at2759"/>
<protein>
    <submittedName>
        <fullName evidence="3">Uncharacterized protein LOC113205098</fullName>
    </submittedName>
</protein>
<dbReference type="SUPFAM" id="SSF56112">
    <property type="entry name" value="Protein kinase-like (PK-like)"/>
    <property type="match status" value="1"/>
</dbReference>
<reference evidence="3" key="1">
    <citation type="submission" date="2025-08" db="UniProtKB">
        <authorList>
            <consortium name="RefSeq"/>
        </authorList>
    </citation>
    <scope>IDENTIFICATION</scope>
    <source>
        <tissue evidence="3">Whole organism</tissue>
    </source>
</reference>
<proteinExistence type="predicted"/>
<dbReference type="Gene3D" id="3.90.1200.10">
    <property type="match status" value="1"/>
</dbReference>
<dbReference type="PANTHER" id="PTHR11012:SF56">
    <property type="entry name" value="CHK KINASE-LIKE DOMAIN-CONTAINING PROTEIN-RELATED"/>
    <property type="match status" value="1"/>
</dbReference>
<dbReference type="PANTHER" id="PTHR11012">
    <property type="entry name" value="PROTEIN KINASE-LIKE DOMAIN-CONTAINING"/>
    <property type="match status" value="1"/>
</dbReference>
<dbReference type="Proteomes" id="UP000504606">
    <property type="component" value="Unplaced"/>
</dbReference>
<sequence length="286" mass="32463">MEDLSVYGFRNKERQGQLDIVHCKRALELLARYHALSVALHREDPSAVEDYSEPMFVRGKNAQDEEHARLHSEAQLKKFGDQAETWEGTKGKGYGEKMASLSKVMYHKMCDVVAPSATGINVLNHGDYWINNMMFTYDADDVDSAAPRDIRIIDLQLVRFSSPALDLQYFITTSVKQEVREEQLDVLLQTYCDYFNEYVSALGLGDVSWTLGGLRDEFLSKSLFGFSAVYTVLCAVVADPEDRLQLDNVTKENMHEADFTSKAWAGKNFQRIIPGTLEFFARDVLS</sequence>
<evidence type="ECO:0000313" key="3">
    <source>
        <dbReference type="RefSeq" id="XP_026276354.2"/>
    </source>
</evidence>
<dbReference type="GeneID" id="113205098"/>
<dbReference type="InterPro" id="IPR015897">
    <property type="entry name" value="CHK_kinase-like"/>
</dbReference>
<name>A0A6J1S576_FRAOC</name>
<evidence type="ECO:0000313" key="2">
    <source>
        <dbReference type="Proteomes" id="UP000504606"/>
    </source>
</evidence>
<keyword evidence="2" id="KW-1185">Reference proteome</keyword>
<dbReference type="KEGG" id="foc:113205098"/>
<gene>
    <name evidence="3" type="primary">LOC113205098</name>
</gene>
<dbReference type="InterPro" id="IPR011009">
    <property type="entry name" value="Kinase-like_dom_sf"/>
</dbReference>
<feature type="domain" description="CHK kinase-like" evidence="1">
    <location>
        <begin position="1"/>
        <end position="201"/>
    </location>
</feature>
<evidence type="ECO:0000259" key="1">
    <source>
        <dbReference type="SMART" id="SM00587"/>
    </source>
</evidence>
<dbReference type="InterPro" id="IPR004119">
    <property type="entry name" value="EcKL"/>
</dbReference>
<accession>A0A6J1S576</accession>
<dbReference type="AlphaFoldDB" id="A0A6J1S576"/>